<accession>A0A7S9SSC3</accession>
<protein>
    <recommendedName>
        <fullName evidence="2">Fibronectin type-III domain-containing protein</fullName>
    </recommendedName>
</protein>
<name>A0A7S9SSC3_9VIRU</name>
<organism evidence="1">
    <name type="scientific">Virus NIOZ-UU157</name>
    <dbReference type="NCBI Taxonomy" id="2763269"/>
    <lineage>
        <taxon>Viruses</taxon>
    </lineage>
</organism>
<reference evidence="1" key="1">
    <citation type="submission" date="2020-08" db="EMBL/GenBank/DDBJ databases">
        <title>Bridging the membrane lipid divide: bacteria of the FCB group superphylum have the potential to synthesize archaeal ether lipids.</title>
        <authorList>
            <person name="Villanueva L."/>
            <person name="von Meijenfeldt F.A.B."/>
            <person name="Westbye A.B."/>
            <person name="Yadav S."/>
            <person name="Hopmans E.C."/>
            <person name="Dutilh B.E."/>
            <person name="Sinninghe Damste J.S."/>
        </authorList>
    </citation>
    <scope>NUCLEOTIDE SEQUENCE</scope>
    <source>
        <strain evidence="1">NIOZ-UU157</strain>
    </source>
</reference>
<evidence type="ECO:0000313" key="1">
    <source>
        <dbReference type="EMBL" id="QPI16357.1"/>
    </source>
</evidence>
<sequence>MGPGHWIQNYNATPSAPVAQQIPGVTEVSLWNALAKGVAGNQNTTWPNYTAKSTFAWITVPSAVTYYIGFACQPSFGFKVNGVTRIDSSSGSMVNTMQTLLNPIYGYQTNNGTPYPSWADNCNPSMMNSLAFTKTITERMFIYPLQLLPGCNYVEITTHATQSGNFQPYDGMLGYMIWNNTSKEIIASTQRSDLTEIASTISKDFTGDPIGSQGGNVLTESTSVVNTVNMANTCPPGSTLVTGTGNACDICLWGTGDGSTLLTCPDGYSEYYAPGSDTLECRINSGPQAACDTETLTISVVNQNGDPWPNYEIIFDGANYTTDDDGTIIIVVEDASINTLHTFDLCECITTSGGCAVQEITITVTDPDLLICVPNEPVCNCVSPSFLSEVFSSPNMIVSFTDANYAAGNIVTSISYTMWWRVVGQTSWQVVSGLTMGANGLISYNFLGFAPGLYEYKIKSICDGEESDWSATNTFVINVPPVPLEACTDPKADNYNPLATIACNECCTYTVYGCTDSTANNYYGSVPANTTLIDDGSCTYPCYYCNTTGSDNTVPGCCDTGAANYNSLATCDDGSCIAILYGCTDPSAANYNSYSGIVEDGSCLWFGCTDPNYQGGINYIGPAGPAASPTGFIDSITGQVLMGHNIDDGSCGEDPT</sequence>
<gene>
    <name evidence="1" type="ORF">NIOZUU157_00247</name>
</gene>
<proteinExistence type="predicted"/>
<dbReference type="EMBL" id="MW030558">
    <property type="protein sequence ID" value="QPI16357.1"/>
    <property type="molecule type" value="Genomic_DNA"/>
</dbReference>
<evidence type="ECO:0008006" key="2">
    <source>
        <dbReference type="Google" id="ProtNLM"/>
    </source>
</evidence>